<dbReference type="AlphaFoldDB" id="A0A9K3KZ02"/>
<proteinExistence type="predicted"/>
<accession>A0A9K3KZ02</accession>
<dbReference type="OrthoDB" id="47176at2759"/>
<sequence>MKKLLLEEQIVHKVPAVGTKRPAFHFPTSVLTFLQEEYGSQLDISPVITPSTTFDDDDDDDDSSHGSLEKRQPDFLQKQTKHFLVDEDEQRDVEQRHLFHSGEDTTLGSTCHDEETILQSSSMRNCIDLLSSHDLDLNRVGLQRLSLLTQGRTLFGLHRSETLIVSMSLVYGGQMGSLQDQLQHALSNMICDDITPHHHDTNIQQRLHSVTEGIDDNDNVIDFDILDRIVNGQWNQEDVELEGYNSCDEEESITSNESHADDFPEGKAFGALHLQGLKILTNAMIEVTNINLYGRDVSNELAASVASHKTIPLNCRIWKNIVHSLVHNIESNHTANITGYSLKILRLLYTIHPDMIQPLLQQTLFPYLMYLQTYGQDHLFPIIHSESTYLIRRAKYLW</sequence>
<organism evidence="2 3">
    <name type="scientific">Nitzschia inconspicua</name>
    <dbReference type="NCBI Taxonomy" id="303405"/>
    <lineage>
        <taxon>Eukaryota</taxon>
        <taxon>Sar</taxon>
        <taxon>Stramenopiles</taxon>
        <taxon>Ochrophyta</taxon>
        <taxon>Bacillariophyta</taxon>
        <taxon>Bacillariophyceae</taxon>
        <taxon>Bacillariophycidae</taxon>
        <taxon>Bacillariales</taxon>
        <taxon>Bacillariaceae</taxon>
        <taxon>Nitzschia</taxon>
    </lineage>
</organism>
<feature type="region of interest" description="Disordered" evidence="1">
    <location>
        <begin position="46"/>
        <end position="72"/>
    </location>
</feature>
<dbReference type="Proteomes" id="UP000693970">
    <property type="component" value="Unassembled WGS sequence"/>
</dbReference>
<name>A0A9K3KZ02_9STRA</name>
<keyword evidence="3" id="KW-1185">Reference proteome</keyword>
<dbReference type="EMBL" id="JAGRRH010000017">
    <property type="protein sequence ID" value="KAG7351798.1"/>
    <property type="molecule type" value="Genomic_DNA"/>
</dbReference>
<comment type="caution">
    <text evidence="2">The sequence shown here is derived from an EMBL/GenBank/DDBJ whole genome shotgun (WGS) entry which is preliminary data.</text>
</comment>
<reference evidence="2" key="2">
    <citation type="submission" date="2021-04" db="EMBL/GenBank/DDBJ databases">
        <authorList>
            <person name="Podell S."/>
        </authorList>
    </citation>
    <scope>NUCLEOTIDE SEQUENCE</scope>
    <source>
        <strain evidence="2">Hildebrandi</strain>
    </source>
</reference>
<protein>
    <submittedName>
        <fullName evidence="2">Uncharacterized protein</fullName>
    </submittedName>
</protein>
<evidence type="ECO:0000256" key="1">
    <source>
        <dbReference type="SAM" id="MobiDB-lite"/>
    </source>
</evidence>
<evidence type="ECO:0000313" key="2">
    <source>
        <dbReference type="EMBL" id="KAG7351798.1"/>
    </source>
</evidence>
<feature type="compositionally biased region" description="Basic and acidic residues" evidence="1">
    <location>
        <begin position="63"/>
        <end position="72"/>
    </location>
</feature>
<reference evidence="2" key="1">
    <citation type="journal article" date="2021" name="Sci. Rep.">
        <title>Diploid genomic architecture of Nitzschia inconspicua, an elite biomass production diatom.</title>
        <authorList>
            <person name="Oliver A."/>
            <person name="Podell S."/>
            <person name="Pinowska A."/>
            <person name="Traller J.C."/>
            <person name="Smith S.R."/>
            <person name="McClure R."/>
            <person name="Beliaev A."/>
            <person name="Bohutskyi P."/>
            <person name="Hill E.A."/>
            <person name="Rabines A."/>
            <person name="Zheng H."/>
            <person name="Allen L.Z."/>
            <person name="Kuo A."/>
            <person name="Grigoriev I.V."/>
            <person name="Allen A.E."/>
            <person name="Hazlebeck D."/>
            <person name="Allen E.E."/>
        </authorList>
    </citation>
    <scope>NUCLEOTIDE SEQUENCE</scope>
    <source>
        <strain evidence="2">Hildebrandi</strain>
    </source>
</reference>
<gene>
    <name evidence="2" type="ORF">IV203_007846</name>
</gene>
<evidence type="ECO:0000313" key="3">
    <source>
        <dbReference type="Proteomes" id="UP000693970"/>
    </source>
</evidence>